<dbReference type="PROSITE" id="PS50093">
    <property type="entry name" value="PKD"/>
    <property type="match status" value="1"/>
</dbReference>
<feature type="domain" description="PKD" evidence="6">
    <location>
        <begin position="744"/>
        <end position="819"/>
    </location>
</feature>
<keyword evidence="3" id="KW-0106">Calcium</keyword>
<organism evidence="8 9">
    <name type="scientific">Flavilitoribacter nigricans (strain ATCC 23147 / DSM 23189 / NBRC 102662 / NCIMB 1420 / SS-2)</name>
    <name type="common">Lewinella nigricans</name>
    <dbReference type="NCBI Taxonomy" id="1122177"/>
    <lineage>
        <taxon>Bacteria</taxon>
        <taxon>Pseudomonadati</taxon>
        <taxon>Bacteroidota</taxon>
        <taxon>Saprospiria</taxon>
        <taxon>Saprospirales</taxon>
        <taxon>Lewinellaceae</taxon>
        <taxon>Flavilitoribacter</taxon>
    </lineage>
</organism>
<dbReference type="PROSITE" id="PS51841">
    <property type="entry name" value="LTD"/>
    <property type="match status" value="1"/>
</dbReference>
<dbReference type="SUPFAM" id="SSF74853">
    <property type="entry name" value="Lamin A/C globular tail domain"/>
    <property type="match status" value="1"/>
</dbReference>
<dbReference type="InterPro" id="IPR026444">
    <property type="entry name" value="Secre_tail"/>
</dbReference>
<reference evidence="8 9" key="1">
    <citation type="submission" date="2017-10" db="EMBL/GenBank/DDBJ databases">
        <title>The draft genome sequence of Lewinella nigricans NBRC 102662.</title>
        <authorList>
            <person name="Wang K."/>
        </authorList>
    </citation>
    <scope>NUCLEOTIDE SEQUENCE [LARGE SCALE GENOMIC DNA]</scope>
    <source>
        <strain evidence="8 9">NBRC 102662</strain>
    </source>
</reference>
<dbReference type="InterPro" id="IPR000601">
    <property type="entry name" value="PKD_dom"/>
</dbReference>
<dbReference type="GO" id="GO:0007154">
    <property type="term" value="P:cell communication"/>
    <property type="evidence" value="ECO:0007669"/>
    <property type="project" value="InterPro"/>
</dbReference>
<dbReference type="InterPro" id="IPR003644">
    <property type="entry name" value="Calx_beta"/>
</dbReference>
<dbReference type="InterPro" id="IPR022409">
    <property type="entry name" value="PKD/Chitinase_dom"/>
</dbReference>
<feature type="compositionally biased region" description="Low complexity" evidence="4">
    <location>
        <begin position="770"/>
        <end position="784"/>
    </location>
</feature>
<keyword evidence="9" id="KW-1185">Reference proteome</keyword>
<evidence type="ECO:0000256" key="5">
    <source>
        <dbReference type="SAM" id="SignalP"/>
    </source>
</evidence>
<accession>A0A2D0N7G0</accession>
<dbReference type="SUPFAM" id="SSF141072">
    <property type="entry name" value="CalX-like"/>
    <property type="match status" value="2"/>
</dbReference>
<evidence type="ECO:0008006" key="10">
    <source>
        <dbReference type="Google" id="ProtNLM"/>
    </source>
</evidence>
<dbReference type="Pfam" id="PF00801">
    <property type="entry name" value="PKD"/>
    <property type="match status" value="1"/>
</dbReference>
<dbReference type="Pfam" id="PF00932">
    <property type="entry name" value="LTD"/>
    <property type="match status" value="1"/>
</dbReference>
<dbReference type="InterPro" id="IPR001322">
    <property type="entry name" value="Lamin_tail_dom"/>
</dbReference>
<dbReference type="EMBL" id="PDUD01000026">
    <property type="protein sequence ID" value="PHN04326.1"/>
    <property type="molecule type" value="Genomic_DNA"/>
</dbReference>
<dbReference type="RefSeq" id="WP_099152352.1">
    <property type="nucleotide sequence ID" value="NZ_PDUD01000026.1"/>
</dbReference>
<dbReference type="InterPro" id="IPR013783">
    <property type="entry name" value="Ig-like_fold"/>
</dbReference>
<name>A0A2D0N7G0_FLAN2</name>
<dbReference type="InterPro" id="IPR038081">
    <property type="entry name" value="CalX-like_sf"/>
</dbReference>
<evidence type="ECO:0000256" key="3">
    <source>
        <dbReference type="ARBA" id="ARBA00022837"/>
    </source>
</evidence>
<evidence type="ECO:0000256" key="2">
    <source>
        <dbReference type="ARBA" id="ARBA00022737"/>
    </source>
</evidence>
<dbReference type="Gene3D" id="2.60.120.260">
    <property type="entry name" value="Galactose-binding domain-like"/>
    <property type="match status" value="1"/>
</dbReference>
<evidence type="ECO:0000313" key="8">
    <source>
        <dbReference type="EMBL" id="PHN04326.1"/>
    </source>
</evidence>
<dbReference type="Pfam" id="PF03160">
    <property type="entry name" value="Calx-beta"/>
    <property type="match status" value="2"/>
</dbReference>
<evidence type="ECO:0000259" key="6">
    <source>
        <dbReference type="PROSITE" id="PS50093"/>
    </source>
</evidence>
<keyword evidence="1 5" id="KW-0732">Signal</keyword>
<dbReference type="OrthoDB" id="5508967at2"/>
<feature type="chain" id="PRO_5013220383" description="PKD domain-containing protein" evidence="5">
    <location>
        <begin position="21"/>
        <end position="1113"/>
    </location>
</feature>
<dbReference type="AlphaFoldDB" id="A0A2D0N7G0"/>
<dbReference type="NCBIfam" id="TIGR04183">
    <property type="entry name" value="Por_Secre_tail"/>
    <property type="match status" value="1"/>
</dbReference>
<protein>
    <recommendedName>
        <fullName evidence="10">PKD domain-containing protein</fullName>
    </recommendedName>
</protein>
<dbReference type="GO" id="GO:0016020">
    <property type="term" value="C:membrane"/>
    <property type="evidence" value="ECO:0007669"/>
    <property type="project" value="InterPro"/>
</dbReference>
<evidence type="ECO:0000256" key="4">
    <source>
        <dbReference type="SAM" id="MobiDB-lite"/>
    </source>
</evidence>
<evidence type="ECO:0000256" key="1">
    <source>
        <dbReference type="ARBA" id="ARBA00022729"/>
    </source>
</evidence>
<dbReference type="Gene3D" id="2.60.40.1260">
    <property type="entry name" value="Lamin Tail domain"/>
    <property type="match status" value="1"/>
</dbReference>
<dbReference type="Gene3D" id="2.60.40.10">
    <property type="entry name" value="Immunoglobulins"/>
    <property type="match status" value="1"/>
</dbReference>
<feature type="region of interest" description="Disordered" evidence="4">
    <location>
        <begin position="760"/>
        <end position="788"/>
    </location>
</feature>
<evidence type="ECO:0000313" key="9">
    <source>
        <dbReference type="Proteomes" id="UP000223913"/>
    </source>
</evidence>
<dbReference type="CDD" id="cd00146">
    <property type="entry name" value="PKD"/>
    <property type="match status" value="1"/>
</dbReference>
<dbReference type="InterPro" id="IPR035986">
    <property type="entry name" value="PKD_dom_sf"/>
</dbReference>
<dbReference type="SUPFAM" id="SSF49299">
    <property type="entry name" value="PKD domain"/>
    <property type="match status" value="1"/>
</dbReference>
<dbReference type="InterPro" id="IPR036415">
    <property type="entry name" value="Lamin_tail_dom_sf"/>
</dbReference>
<dbReference type="Gene3D" id="2.60.40.2030">
    <property type="match status" value="2"/>
</dbReference>
<evidence type="ECO:0000259" key="7">
    <source>
        <dbReference type="PROSITE" id="PS51841"/>
    </source>
</evidence>
<dbReference type="SMART" id="SM00089">
    <property type="entry name" value="PKD"/>
    <property type="match status" value="1"/>
</dbReference>
<keyword evidence="2" id="KW-0677">Repeat</keyword>
<gene>
    <name evidence="8" type="ORF">CRP01_22450</name>
</gene>
<dbReference type="Proteomes" id="UP000223913">
    <property type="component" value="Unassembled WGS sequence"/>
</dbReference>
<feature type="signal peptide" evidence="5">
    <location>
        <begin position="1"/>
        <end position="20"/>
    </location>
</feature>
<feature type="domain" description="LTD" evidence="7">
    <location>
        <begin position="430"/>
        <end position="577"/>
    </location>
</feature>
<dbReference type="Pfam" id="PF18962">
    <property type="entry name" value="Por_Secre_tail"/>
    <property type="match status" value="1"/>
</dbReference>
<comment type="caution">
    <text evidence="8">The sequence shown here is derived from an EMBL/GenBank/DDBJ whole genome shotgun (WGS) entry which is preliminary data.</text>
</comment>
<proteinExistence type="predicted"/>
<sequence length="1113" mass="118574">MKTLATLTVLCLLSITLSFGQDQASGDFLAYIDGKISAFPGSGGNEFSEPTIGESNTWNTAITEVMNAQYAQAHTTLAGLGYRLVEYTDNVSGSVYYIVEKLSSASNYWGIYVFNPAPDRSTLIIQGPHPKYDTNTGSQAAYVFREIGARALFLSGTHRCNDSTASSCSGTTSACGNSEAFRISDNPHNTNTIFHTTTENLFDAIPNSIFIQLHGFGKESSDPYVILSNGTPLQPLPLDFLARIRDELFVEDNVLTFKIAHLDNWTRLTGTTNVQGRMINASADPCLEISTGNNGRFIHIEQEKTRLRNDVSGWTKMSNALARVFVADGGPNTVVTFSPVLSSADETAGTTTMTLEIQNPSGSQATTVEVVLTTGDPADVNNYTTQTITFPAGSSASQTLDLTITDDQDLEGDETLLFSLQNPAGGNSATIGTMSAHALSILDDDDPDLVVNEFMPWPAGSDASAGGATRFDSNGDGTYSYHYDEYVELVNKGTAPADISGWKINDGADRHIFPANTIVPPGGAIVVFGGGTPSGSFGNSIVQTASESTSLGLVNTGDQVFIKDGADVTQLSFTYGPATRPVAFVRSPDITGDFVPHPLTSAYSNEDGTNAQASPGVRQDGTPFGNLDTGVQFASSGTTVGEAAGQINITLSISNPSSTQATSVDLVLTAGDPADIDNYTTQTVTFPAGSSTSESIPLTITDDLLEEATETLTFTLQNITGGTNASIASPATFDLSITDNDFSPVADFTADLTSIEEGGTVSFTDQSTNGPSSWSWSFPGGTPSASTAQHPQVTYAVAGIYDVTLTATNAVGNDVETKVGYITVTVPGNCATINFEDFESGWGIWNDGGNDAWRSSGDASYANSGSFTVRLQDNTNTSVMTTDNLDLTAYSSAEISFSYITRSMDNANEDFWLQISTDGGNSFTTIEEWNLNDEFVNDQRYNETVSIDGIAFTASTQFRFRCDASANNDQVFIDDVEIRGCGAGQSSVLADTPNTISLGRDEIAGEGRKILEHTATVQHIEVGKLEDHAEFSTNLHPNPASQIANLDLMGKTDQEADVYLFNMHGQVIQVYHLDQVENNRIALPLTGLTNGVYAVIVKSGQRTVGVHRLMVFK</sequence>